<organism evidence="2 3">
    <name type="scientific">Glossina pallidipes</name>
    <name type="common">Tsetse fly</name>
    <dbReference type="NCBI Taxonomy" id="7398"/>
    <lineage>
        <taxon>Eukaryota</taxon>
        <taxon>Metazoa</taxon>
        <taxon>Ecdysozoa</taxon>
        <taxon>Arthropoda</taxon>
        <taxon>Hexapoda</taxon>
        <taxon>Insecta</taxon>
        <taxon>Pterygota</taxon>
        <taxon>Neoptera</taxon>
        <taxon>Endopterygota</taxon>
        <taxon>Diptera</taxon>
        <taxon>Brachycera</taxon>
        <taxon>Muscomorpha</taxon>
        <taxon>Hippoboscoidea</taxon>
        <taxon>Glossinidae</taxon>
        <taxon>Glossina</taxon>
    </lineage>
</organism>
<keyword evidence="3" id="KW-1185">Reference proteome</keyword>
<protein>
    <submittedName>
        <fullName evidence="2">Uncharacterized protein</fullName>
    </submittedName>
</protein>
<feature type="signal peptide" evidence="1">
    <location>
        <begin position="1"/>
        <end position="18"/>
    </location>
</feature>
<dbReference type="Proteomes" id="UP000092445">
    <property type="component" value="Unassembled WGS sequence"/>
</dbReference>
<reference evidence="3" key="1">
    <citation type="submission" date="2014-03" db="EMBL/GenBank/DDBJ databases">
        <authorList>
            <person name="Aksoy S."/>
            <person name="Warren W."/>
            <person name="Wilson R.K."/>
        </authorList>
    </citation>
    <scope>NUCLEOTIDE SEQUENCE [LARGE SCALE GENOMIC DNA]</scope>
    <source>
        <strain evidence="3">IAEA</strain>
    </source>
</reference>
<name>A0A1A9Z813_GLOPL</name>
<evidence type="ECO:0000256" key="1">
    <source>
        <dbReference type="SAM" id="SignalP"/>
    </source>
</evidence>
<reference evidence="2" key="2">
    <citation type="submission" date="2020-05" db="UniProtKB">
        <authorList>
            <consortium name="EnsemblMetazoa"/>
        </authorList>
    </citation>
    <scope>IDENTIFICATION</scope>
    <source>
        <strain evidence="2">IAEA</strain>
    </source>
</reference>
<sequence>MKFLIIIFLLAIIILASTHNAKQSPDTLKHDAYSECGTKARIKNELNPMIQGNASDADIAKRVFDIKMNDEDEYLSSHCFYSFLQAASQQHPTMCAPAQFT</sequence>
<dbReference type="VEuPathDB" id="VectorBase:GPAI006578"/>
<dbReference type="AlphaFoldDB" id="A0A1A9Z813"/>
<evidence type="ECO:0000313" key="3">
    <source>
        <dbReference type="Proteomes" id="UP000092445"/>
    </source>
</evidence>
<keyword evidence="1" id="KW-0732">Signal</keyword>
<proteinExistence type="predicted"/>
<accession>A0A1A9Z813</accession>
<evidence type="ECO:0000313" key="2">
    <source>
        <dbReference type="EnsemblMetazoa" id="GPAI006578-PA"/>
    </source>
</evidence>
<dbReference type="EnsemblMetazoa" id="GPAI006578-RA">
    <property type="protein sequence ID" value="GPAI006578-PA"/>
    <property type="gene ID" value="GPAI006578"/>
</dbReference>
<feature type="chain" id="PRO_5008402640" evidence="1">
    <location>
        <begin position="19"/>
        <end position="101"/>
    </location>
</feature>